<dbReference type="AlphaFoldDB" id="A0A4R1I458"/>
<evidence type="ECO:0000313" key="3">
    <source>
        <dbReference type="Proteomes" id="UP000295560"/>
    </source>
</evidence>
<evidence type="ECO:0000256" key="1">
    <source>
        <dbReference type="SAM" id="MobiDB-lite"/>
    </source>
</evidence>
<sequence>MTSASADARIAERFAPVVVTDEPGWVDAESVLSSGEPTRIEAMLAGPRRSSRARTDTAAGSLLLLEYARLLSWPVLAARLRDGADLDPSPANVALRPGDLERGALAFRRGPTTRRTSRDPDATREDAPAVPGELDDVVTGLVDHLERLGDALSRHVRIGRRTVLGDIASALAGGFLALSWMHPPRDRHLPVALDAVESDPRLRGLVSLEAVEHEGRPWMVAWRTACCLASGDPAARSYCGTCPVLDKDERLERFHHAAGRYLGLTGTSSPSTR</sequence>
<proteinExistence type="predicted"/>
<dbReference type="EMBL" id="SMFZ01000001">
    <property type="protein sequence ID" value="TCK24802.1"/>
    <property type="molecule type" value="Genomic_DNA"/>
</dbReference>
<keyword evidence="3" id="KW-1185">Reference proteome</keyword>
<organism evidence="2 3">
    <name type="scientific">Pseudonocardia endophytica</name>
    <dbReference type="NCBI Taxonomy" id="401976"/>
    <lineage>
        <taxon>Bacteria</taxon>
        <taxon>Bacillati</taxon>
        <taxon>Actinomycetota</taxon>
        <taxon>Actinomycetes</taxon>
        <taxon>Pseudonocardiales</taxon>
        <taxon>Pseudonocardiaceae</taxon>
        <taxon>Pseudonocardia</taxon>
    </lineage>
</organism>
<dbReference type="RefSeq" id="WP_132421204.1">
    <property type="nucleotide sequence ID" value="NZ_SMFZ01000001.1"/>
</dbReference>
<name>A0A4R1I458_PSEEN</name>
<dbReference type="OrthoDB" id="3575650at2"/>
<gene>
    <name evidence="2" type="ORF">EV378_0595</name>
</gene>
<evidence type="ECO:0000313" key="2">
    <source>
        <dbReference type="EMBL" id="TCK24802.1"/>
    </source>
</evidence>
<feature type="compositionally biased region" description="Basic and acidic residues" evidence="1">
    <location>
        <begin position="116"/>
        <end position="127"/>
    </location>
</feature>
<reference evidence="2 3" key="1">
    <citation type="submission" date="2019-03" db="EMBL/GenBank/DDBJ databases">
        <title>Sequencing the genomes of 1000 actinobacteria strains.</title>
        <authorList>
            <person name="Klenk H.-P."/>
        </authorList>
    </citation>
    <scope>NUCLEOTIDE SEQUENCE [LARGE SCALE GENOMIC DNA]</scope>
    <source>
        <strain evidence="2 3">DSM 44969</strain>
    </source>
</reference>
<accession>A0A4R1I458</accession>
<dbReference type="Proteomes" id="UP000295560">
    <property type="component" value="Unassembled WGS sequence"/>
</dbReference>
<protein>
    <submittedName>
        <fullName evidence="2">Ferric iron reductase FhuF-like transporter</fullName>
    </submittedName>
</protein>
<feature type="region of interest" description="Disordered" evidence="1">
    <location>
        <begin position="108"/>
        <end position="130"/>
    </location>
</feature>
<comment type="caution">
    <text evidence="2">The sequence shown here is derived from an EMBL/GenBank/DDBJ whole genome shotgun (WGS) entry which is preliminary data.</text>
</comment>